<proteinExistence type="predicted"/>
<accession>A0A150LQU4</accession>
<dbReference type="InterPro" id="IPR038728">
    <property type="entry name" value="YkvI-like"/>
</dbReference>
<dbReference type="STRING" id="301148.B4135_2846"/>
<keyword evidence="1" id="KW-1133">Transmembrane helix</keyword>
<feature type="transmembrane region" description="Helical" evidence="1">
    <location>
        <begin position="178"/>
        <end position="202"/>
    </location>
</feature>
<dbReference type="RefSeq" id="WP_020155734.1">
    <property type="nucleotide sequence ID" value="NZ_LQYT01000073.1"/>
</dbReference>
<feature type="transmembrane region" description="Helical" evidence="1">
    <location>
        <begin position="214"/>
        <end position="234"/>
    </location>
</feature>
<evidence type="ECO:0000313" key="2">
    <source>
        <dbReference type="EMBL" id="KYD14419.1"/>
    </source>
</evidence>
<dbReference type="PATRIC" id="fig|301148.3.peg.355"/>
<feature type="transmembrane region" description="Helical" evidence="1">
    <location>
        <begin position="318"/>
        <end position="336"/>
    </location>
</feature>
<sequence>MDWRRSLSIALVYVGTVVGAGFASGREIVEFFSKYGFSGMIGIFFSGCLFMYFGRKIMILSIRIRAKNFDEFNRFLFGPALAPLVTFIQFLMLIGVTSVMLSGTAAVFEEQLRLPGAAGLLLTVLLAGAVITMGKRGVVFVNGMVVPLLVLFSFSLLWKSAEFGDFPGKVFSFDGFRISALNSAVAYAAFNIALAQGVLVPAAAEIGDVRTVKLGGLLGGAILTAVMLASHFVLVQLPDPASFQIPMGAVIGRLAGSFYFLYILVIYGEIFTTIIGNVYGLERFLQTHFPGGKRRLGLFIFFSCLLLSLIPYGTLLGFLYPLFGYVSLIYFLFLLLRGKRQGE</sequence>
<dbReference type="EMBL" id="LQYT01000073">
    <property type="protein sequence ID" value="KYD14419.1"/>
    <property type="molecule type" value="Genomic_DNA"/>
</dbReference>
<gene>
    <name evidence="2" type="ORF">B4135_2846</name>
</gene>
<evidence type="ECO:0008006" key="4">
    <source>
        <dbReference type="Google" id="ProtNLM"/>
    </source>
</evidence>
<dbReference type="PANTHER" id="PTHR37814:SF1">
    <property type="entry name" value="MEMBRANE PROTEIN"/>
    <property type="match status" value="1"/>
</dbReference>
<feature type="transmembrane region" description="Helical" evidence="1">
    <location>
        <begin position="296"/>
        <end position="312"/>
    </location>
</feature>
<organism evidence="2 3">
    <name type="scientific">Caldibacillus debilis</name>
    <dbReference type="NCBI Taxonomy" id="301148"/>
    <lineage>
        <taxon>Bacteria</taxon>
        <taxon>Bacillati</taxon>
        <taxon>Bacillota</taxon>
        <taxon>Bacilli</taxon>
        <taxon>Bacillales</taxon>
        <taxon>Bacillaceae</taxon>
        <taxon>Caldibacillus</taxon>
    </lineage>
</organism>
<dbReference type="OrthoDB" id="4424890at2"/>
<protein>
    <recommendedName>
        <fullName evidence="4">Membrane protein YkvI</fullName>
    </recommendedName>
</protein>
<dbReference type="Proteomes" id="UP000075683">
    <property type="component" value="Unassembled WGS sequence"/>
</dbReference>
<name>A0A150LQU4_9BACI</name>
<evidence type="ECO:0000313" key="3">
    <source>
        <dbReference type="Proteomes" id="UP000075683"/>
    </source>
</evidence>
<feature type="transmembrane region" description="Helical" evidence="1">
    <location>
        <begin position="35"/>
        <end position="54"/>
    </location>
</feature>
<comment type="caution">
    <text evidence="2">The sequence shown here is derived from an EMBL/GenBank/DDBJ whole genome shotgun (WGS) entry which is preliminary data.</text>
</comment>
<feature type="transmembrane region" description="Helical" evidence="1">
    <location>
        <begin position="75"/>
        <end position="100"/>
    </location>
</feature>
<evidence type="ECO:0000256" key="1">
    <source>
        <dbReference type="SAM" id="Phobius"/>
    </source>
</evidence>
<feature type="transmembrane region" description="Helical" evidence="1">
    <location>
        <begin position="138"/>
        <end position="158"/>
    </location>
</feature>
<feature type="transmembrane region" description="Helical" evidence="1">
    <location>
        <begin position="112"/>
        <end position="131"/>
    </location>
</feature>
<dbReference type="AlphaFoldDB" id="A0A150LQU4"/>
<feature type="transmembrane region" description="Helical" evidence="1">
    <location>
        <begin position="254"/>
        <end position="275"/>
    </location>
</feature>
<keyword evidence="1" id="KW-0472">Membrane</keyword>
<reference evidence="2 3" key="1">
    <citation type="submission" date="2016-01" db="EMBL/GenBank/DDBJ databases">
        <title>Draft Genome Sequences of Seven Thermophilic Sporeformers Isolated from Foods.</title>
        <authorList>
            <person name="Berendsen E.M."/>
            <person name="Wells-Bennik M.H."/>
            <person name="Krawcyk A.O."/>
            <person name="De Jong A."/>
            <person name="Holsappel S."/>
            <person name="Eijlander R.T."/>
            <person name="Kuipers O.P."/>
        </authorList>
    </citation>
    <scope>NUCLEOTIDE SEQUENCE [LARGE SCALE GENOMIC DNA]</scope>
    <source>
        <strain evidence="2 3">B4135</strain>
    </source>
</reference>
<keyword evidence="1" id="KW-0812">Transmembrane</keyword>
<dbReference type="PANTHER" id="PTHR37814">
    <property type="entry name" value="CONSERVED MEMBRANE PROTEIN"/>
    <property type="match status" value="1"/>
</dbReference>